<proteinExistence type="predicted"/>
<dbReference type="EMBL" id="CP072757">
    <property type="protein sequence ID" value="QUC22529.1"/>
    <property type="molecule type" value="Genomic_DNA"/>
</dbReference>
<keyword evidence="2" id="KW-1185">Reference proteome</keyword>
<dbReference type="AlphaFoldDB" id="A0A8E5HWI5"/>
<dbReference type="Proteomes" id="UP000027002">
    <property type="component" value="Chromosome 5"/>
</dbReference>
<dbReference type="GeneID" id="66067547"/>
<dbReference type="KEGG" id="uvi:66067547"/>
<evidence type="ECO:0000313" key="2">
    <source>
        <dbReference type="Proteomes" id="UP000027002"/>
    </source>
</evidence>
<evidence type="ECO:0000313" key="1">
    <source>
        <dbReference type="EMBL" id="QUC22529.1"/>
    </source>
</evidence>
<name>A0A8E5HWI5_USTVR</name>
<accession>A0A8E5HWI5</accession>
<organism evidence="1 2">
    <name type="scientific">Ustilaginoidea virens</name>
    <name type="common">Rice false smut fungus</name>
    <name type="synonym">Villosiclava virens</name>
    <dbReference type="NCBI Taxonomy" id="1159556"/>
    <lineage>
        <taxon>Eukaryota</taxon>
        <taxon>Fungi</taxon>
        <taxon>Dikarya</taxon>
        <taxon>Ascomycota</taxon>
        <taxon>Pezizomycotina</taxon>
        <taxon>Sordariomycetes</taxon>
        <taxon>Hypocreomycetidae</taxon>
        <taxon>Hypocreales</taxon>
        <taxon>Clavicipitaceae</taxon>
        <taxon>Ustilaginoidea</taxon>
    </lineage>
</organism>
<protein>
    <submittedName>
        <fullName evidence="1">Uncharacterized protein</fullName>
    </submittedName>
</protein>
<sequence>MLSASKCNVLDIHPAIGKYHGLSQTSRHNYLRGGKRRLLFTIPVRFRWKHQHWQLRPICLVDFPPICPGYALDIYALISGNDVRLL</sequence>
<dbReference type="RefSeq" id="XP_043000202.1">
    <property type="nucleotide sequence ID" value="XM_043144267.1"/>
</dbReference>
<reference evidence="1" key="1">
    <citation type="submission" date="2020-03" db="EMBL/GenBank/DDBJ databases">
        <title>A mixture of massive structural variations and highly conserved coding sequences in Ustilaginoidea virens genome.</title>
        <authorList>
            <person name="Zhang K."/>
            <person name="Zhao Z."/>
            <person name="Zhang Z."/>
            <person name="Li Y."/>
            <person name="Hsiang T."/>
            <person name="Sun W."/>
        </authorList>
    </citation>
    <scope>NUCLEOTIDE SEQUENCE</scope>
    <source>
        <strain evidence="1">UV-8b</strain>
    </source>
</reference>
<gene>
    <name evidence="1" type="ORF">UV8b_06770</name>
</gene>